<dbReference type="KEGG" id="fil:BN1229_v1_1608"/>
<evidence type="ECO:0000313" key="2">
    <source>
        <dbReference type="Proteomes" id="UP000033187"/>
    </source>
</evidence>
<keyword evidence="2" id="KW-1185">Reference proteome</keyword>
<proteinExistence type="predicted"/>
<dbReference type="PROSITE" id="PS51257">
    <property type="entry name" value="PROKAR_LIPOPROTEIN"/>
    <property type="match status" value="1"/>
</dbReference>
<dbReference type="KEGG" id="fiy:BN1229_v1_1610"/>
<dbReference type="AlphaFoldDB" id="A0A0D6JEM3"/>
<dbReference type="Proteomes" id="UP000033187">
    <property type="component" value="Chromosome 1"/>
</dbReference>
<accession>A0A0D6JEM3</accession>
<keyword evidence="1" id="KW-0449">Lipoprotein</keyword>
<reference evidence="2" key="1">
    <citation type="submission" date="2015-02" db="EMBL/GenBank/DDBJ databases">
        <authorList>
            <person name="Chooi Y.-H."/>
        </authorList>
    </citation>
    <scope>NUCLEOTIDE SEQUENCE [LARGE SCALE GENOMIC DNA]</scope>
    <source>
        <strain evidence="2">strain Y</strain>
    </source>
</reference>
<sequence>MKSATYLAPFIAAGLALSLTACREAEQNRPLMHTPGVYAGKKDEKLSKQQVEELRARAQNLRGN</sequence>
<protein>
    <submittedName>
        <fullName evidence="1">Putative lipoprotein</fullName>
    </submittedName>
</protein>
<gene>
    <name evidence="1" type="ORF">YBN1229_v1_1610</name>
</gene>
<organism evidence="1 2">
    <name type="scientific">Candidatus Filomicrobium marinum</name>
    <dbReference type="NCBI Taxonomy" id="1608628"/>
    <lineage>
        <taxon>Bacteria</taxon>
        <taxon>Pseudomonadati</taxon>
        <taxon>Pseudomonadota</taxon>
        <taxon>Alphaproteobacteria</taxon>
        <taxon>Hyphomicrobiales</taxon>
        <taxon>Hyphomicrobiaceae</taxon>
        <taxon>Filomicrobium</taxon>
    </lineage>
</organism>
<dbReference type="RefSeq" id="WP_046477728.1">
    <property type="nucleotide sequence ID" value="NZ_LN829118.1"/>
</dbReference>
<dbReference type="EMBL" id="LN829119">
    <property type="protein sequence ID" value="CPR18219.1"/>
    <property type="molecule type" value="Genomic_DNA"/>
</dbReference>
<name>A0A0D6JEM3_9HYPH</name>
<evidence type="ECO:0000313" key="1">
    <source>
        <dbReference type="EMBL" id="CPR18219.1"/>
    </source>
</evidence>